<dbReference type="SMART" id="SM00905">
    <property type="entry name" value="FolB"/>
    <property type="match status" value="1"/>
</dbReference>
<dbReference type="NCBIfam" id="TIGR00525">
    <property type="entry name" value="folB"/>
    <property type="match status" value="1"/>
</dbReference>
<sequence>MDKITLQGMRFFGYHGVFPEENKLGQRFVVDLTLFADLKRAGVNDALADTVNYAEILETTRKVVEEESFQLIEAVAERIASLLLDTYTKINEITVKVTKPHPPVDAHFDGVSVEINRKRET</sequence>
<dbReference type="CDD" id="cd00534">
    <property type="entry name" value="DHNA_DHNTPE"/>
    <property type="match status" value="1"/>
</dbReference>
<dbReference type="GO" id="GO:0004150">
    <property type="term" value="F:dihydroneopterin aldolase activity"/>
    <property type="evidence" value="ECO:0007669"/>
    <property type="project" value="UniProtKB-EC"/>
</dbReference>
<dbReference type="RefSeq" id="WP_371755413.1">
    <property type="nucleotide sequence ID" value="NZ_JAYJLD010000031.1"/>
</dbReference>
<evidence type="ECO:0000256" key="5">
    <source>
        <dbReference type="ARBA" id="ARBA00023239"/>
    </source>
</evidence>
<evidence type="ECO:0000256" key="6">
    <source>
        <dbReference type="RuleBase" id="RU362079"/>
    </source>
</evidence>
<comment type="pathway">
    <text evidence="2 6">Cofactor biosynthesis; tetrahydrofolate biosynthesis; 2-amino-4-hydroxy-6-hydroxymethyl-7,8-dihydropteridine diphosphate from 7,8-dihydroneopterin triphosphate: step 3/4.</text>
</comment>
<comment type="function">
    <text evidence="6">Catalyzes the conversion of 7,8-dihydroneopterin to 6-hydroxymethyl-7,8-dihydropterin.</text>
</comment>
<comment type="catalytic activity">
    <reaction evidence="1 6">
        <text>7,8-dihydroneopterin = 6-hydroxymethyl-7,8-dihydropterin + glycolaldehyde</text>
        <dbReference type="Rhea" id="RHEA:10540"/>
        <dbReference type="ChEBI" id="CHEBI:17001"/>
        <dbReference type="ChEBI" id="CHEBI:17071"/>
        <dbReference type="ChEBI" id="CHEBI:44841"/>
        <dbReference type="EC" id="4.1.2.25"/>
    </reaction>
</comment>
<name>A0ABU5ZL98_9BACL</name>
<evidence type="ECO:0000313" key="9">
    <source>
        <dbReference type="Proteomes" id="UP001310386"/>
    </source>
</evidence>
<organism evidence="8 9">
    <name type="scientific">Ferviditalea candida</name>
    <dbReference type="NCBI Taxonomy" id="3108399"/>
    <lineage>
        <taxon>Bacteria</taxon>
        <taxon>Bacillati</taxon>
        <taxon>Bacillota</taxon>
        <taxon>Bacilli</taxon>
        <taxon>Bacillales</taxon>
        <taxon>Paenibacillaceae</taxon>
        <taxon>Ferviditalea</taxon>
    </lineage>
</organism>
<dbReference type="EC" id="4.1.2.25" evidence="6"/>
<dbReference type="NCBIfam" id="TIGR00526">
    <property type="entry name" value="folB_dom"/>
    <property type="match status" value="1"/>
</dbReference>
<protein>
    <recommendedName>
        <fullName evidence="6">7,8-dihydroneopterin aldolase</fullName>
        <ecNumber evidence="6">4.1.2.25</ecNumber>
    </recommendedName>
</protein>
<dbReference type="Pfam" id="PF02152">
    <property type="entry name" value="FolB"/>
    <property type="match status" value="1"/>
</dbReference>
<dbReference type="EMBL" id="JAYJLD010000031">
    <property type="protein sequence ID" value="MEB3103286.1"/>
    <property type="molecule type" value="Genomic_DNA"/>
</dbReference>
<evidence type="ECO:0000256" key="2">
    <source>
        <dbReference type="ARBA" id="ARBA00005013"/>
    </source>
</evidence>
<keyword evidence="4 6" id="KW-0289">Folate biosynthesis</keyword>
<keyword evidence="9" id="KW-1185">Reference proteome</keyword>
<dbReference type="PANTHER" id="PTHR42844:SF1">
    <property type="entry name" value="DIHYDRONEOPTERIN ALDOLASE 1-RELATED"/>
    <property type="match status" value="1"/>
</dbReference>
<dbReference type="InterPro" id="IPR006156">
    <property type="entry name" value="Dihydroneopterin_aldolase"/>
</dbReference>
<evidence type="ECO:0000256" key="4">
    <source>
        <dbReference type="ARBA" id="ARBA00022909"/>
    </source>
</evidence>
<keyword evidence="5 6" id="KW-0456">Lyase</keyword>
<comment type="caution">
    <text evidence="8">The sequence shown here is derived from an EMBL/GenBank/DDBJ whole genome shotgun (WGS) entry which is preliminary data.</text>
</comment>
<evidence type="ECO:0000313" key="8">
    <source>
        <dbReference type="EMBL" id="MEB3103286.1"/>
    </source>
</evidence>
<dbReference type="PANTHER" id="PTHR42844">
    <property type="entry name" value="DIHYDRONEOPTERIN ALDOLASE 1-RELATED"/>
    <property type="match status" value="1"/>
</dbReference>
<reference evidence="8" key="1">
    <citation type="submission" date="2023-12" db="EMBL/GenBank/DDBJ databases">
        <title>Fervidustalea candida gen. nov., sp. nov., a novel member of the family Paenibacillaceae isolated from a geothermal area.</title>
        <authorList>
            <person name="Li W.-J."/>
            <person name="Jiao J.-Y."/>
            <person name="Chen Y."/>
        </authorList>
    </citation>
    <scope>NUCLEOTIDE SEQUENCE</scope>
    <source>
        <strain evidence="8">SYSU GA230002</strain>
    </source>
</reference>
<gene>
    <name evidence="8" type="primary">folB</name>
    <name evidence="8" type="ORF">VF724_16745</name>
</gene>
<proteinExistence type="inferred from homology"/>
<dbReference type="Gene3D" id="3.30.1130.10">
    <property type="match status" value="1"/>
</dbReference>
<dbReference type="SUPFAM" id="SSF55620">
    <property type="entry name" value="Tetrahydrobiopterin biosynthesis enzymes-like"/>
    <property type="match status" value="1"/>
</dbReference>
<accession>A0ABU5ZL98</accession>
<evidence type="ECO:0000259" key="7">
    <source>
        <dbReference type="SMART" id="SM00905"/>
    </source>
</evidence>
<dbReference type="Proteomes" id="UP001310386">
    <property type="component" value="Unassembled WGS sequence"/>
</dbReference>
<dbReference type="InterPro" id="IPR006157">
    <property type="entry name" value="FolB_dom"/>
</dbReference>
<comment type="similarity">
    <text evidence="3 6">Belongs to the DHNA family.</text>
</comment>
<evidence type="ECO:0000256" key="1">
    <source>
        <dbReference type="ARBA" id="ARBA00001353"/>
    </source>
</evidence>
<dbReference type="InterPro" id="IPR043133">
    <property type="entry name" value="GTP-CH-I_C/QueF"/>
</dbReference>
<feature type="domain" description="Dihydroneopterin aldolase/epimerase" evidence="7">
    <location>
        <begin position="4"/>
        <end position="117"/>
    </location>
</feature>
<evidence type="ECO:0000256" key="3">
    <source>
        <dbReference type="ARBA" id="ARBA00005708"/>
    </source>
</evidence>